<dbReference type="EMBL" id="VWHP01000075">
    <property type="protein sequence ID" value="KAA4397620.1"/>
    <property type="molecule type" value="Genomic_DNA"/>
</dbReference>
<name>A0A641XZY1_BACOV</name>
<organism evidence="1">
    <name type="scientific">Bacteroides ovatus</name>
    <dbReference type="NCBI Taxonomy" id="28116"/>
    <lineage>
        <taxon>Bacteria</taxon>
        <taxon>Pseudomonadati</taxon>
        <taxon>Bacteroidota</taxon>
        <taxon>Bacteroidia</taxon>
        <taxon>Bacteroidales</taxon>
        <taxon>Bacteroidaceae</taxon>
        <taxon>Bacteroides</taxon>
    </lineage>
</organism>
<comment type="caution">
    <text evidence="1">The sequence shown here is derived from an EMBL/GenBank/DDBJ whole genome shotgun (WGS) entry which is preliminary data.</text>
</comment>
<proteinExistence type="predicted"/>
<dbReference type="AlphaFoldDB" id="A0A641XZY1"/>
<protein>
    <submittedName>
        <fullName evidence="1">RNA polymerase subunit sigma-70</fullName>
    </submittedName>
</protein>
<feature type="non-terminal residue" evidence="1">
    <location>
        <position position="40"/>
    </location>
</feature>
<sequence>MFCAGFFLAFFFTLPKGIGGIPVYIFRRMQKGGEIMNTSS</sequence>
<accession>A0A641XZY1</accession>
<reference evidence="1" key="1">
    <citation type="journal article" date="2019" name="Nat. Med.">
        <title>A library of human gut bacterial isolates paired with longitudinal multiomics data enables mechanistic microbiome research.</title>
        <authorList>
            <person name="Poyet M."/>
            <person name="Groussin M."/>
            <person name="Gibbons S.M."/>
            <person name="Avila-Pacheco J."/>
            <person name="Jiang X."/>
            <person name="Kearney S.M."/>
            <person name="Perrotta A.R."/>
            <person name="Berdy B."/>
            <person name="Zhao S."/>
            <person name="Lieberman T.D."/>
            <person name="Swanson P.K."/>
            <person name="Smith M."/>
            <person name="Roesemann S."/>
            <person name="Alexander J.E."/>
            <person name="Rich S.A."/>
            <person name="Livny J."/>
            <person name="Vlamakis H."/>
            <person name="Clish C."/>
            <person name="Bullock K."/>
            <person name="Deik A."/>
            <person name="Scott J."/>
            <person name="Pierce K.A."/>
            <person name="Xavier R.J."/>
            <person name="Alm E.J."/>
        </authorList>
    </citation>
    <scope>NUCLEOTIDE SEQUENCE</scope>
    <source>
        <strain evidence="1">BIOML-A68</strain>
    </source>
</reference>
<evidence type="ECO:0000313" key="1">
    <source>
        <dbReference type="EMBL" id="KAA4397620.1"/>
    </source>
</evidence>
<gene>
    <name evidence="1" type="ORF">F3C73_26470</name>
</gene>